<sequence length="112" mass="12514">MARTSAIGKELDEPGVEANAIGGAEPDVLIGESETRGIDGVGLGETWKHRNIDELLLKRHQQCHPCYHQPSHAVQQDVHIRNHFLSLTLTLIFALPQFLIRTGITEEQEKLK</sequence>
<keyword evidence="3" id="KW-1185">Reference proteome</keyword>
<dbReference type="AlphaFoldDB" id="A0AAQ3NM72"/>
<protein>
    <submittedName>
        <fullName evidence="2">Uncharacterized protein</fullName>
    </submittedName>
</protein>
<name>A0AAQ3NM72_VIGMU</name>
<organism evidence="2 3">
    <name type="scientific">Vigna mungo</name>
    <name type="common">Black gram</name>
    <name type="synonym">Phaseolus mungo</name>
    <dbReference type="NCBI Taxonomy" id="3915"/>
    <lineage>
        <taxon>Eukaryota</taxon>
        <taxon>Viridiplantae</taxon>
        <taxon>Streptophyta</taxon>
        <taxon>Embryophyta</taxon>
        <taxon>Tracheophyta</taxon>
        <taxon>Spermatophyta</taxon>
        <taxon>Magnoliopsida</taxon>
        <taxon>eudicotyledons</taxon>
        <taxon>Gunneridae</taxon>
        <taxon>Pentapetalae</taxon>
        <taxon>rosids</taxon>
        <taxon>fabids</taxon>
        <taxon>Fabales</taxon>
        <taxon>Fabaceae</taxon>
        <taxon>Papilionoideae</taxon>
        <taxon>50 kb inversion clade</taxon>
        <taxon>NPAAA clade</taxon>
        <taxon>indigoferoid/millettioid clade</taxon>
        <taxon>Phaseoleae</taxon>
        <taxon>Vigna</taxon>
    </lineage>
</organism>
<reference evidence="2 3" key="1">
    <citation type="journal article" date="2023" name="Life. Sci Alliance">
        <title>Evolutionary insights into 3D genome organization and epigenetic landscape of Vigna mungo.</title>
        <authorList>
            <person name="Junaid A."/>
            <person name="Singh B."/>
            <person name="Bhatia S."/>
        </authorList>
    </citation>
    <scope>NUCLEOTIDE SEQUENCE [LARGE SCALE GENOMIC DNA]</scope>
    <source>
        <strain evidence="2">Urdbean</strain>
    </source>
</reference>
<feature type="region of interest" description="Disordered" evidence="1">
    <location>
        <begin position="1"/>
        <end position="23"/>
    </location>
</feature>
<accession>A0AAQ3NM72</accession>
<dbReference type="EMBL" id="CP144696">
    <property type="protein sequence ID" value="WVZ12461.1"/>
    <property type="molecule type" value="Genomic_DNA"/>
</dbReference>
<gene>
    <name evidence="2" type="ORF">V8G54_016991</name>
</gene>
<dbReference type="Proteomes" id="UP001374535">
    <property type="component" value="Chromosome 5"/>
</dbReference>
<evidence type="ECO:0000256" key="1">
    <source>
        <dbReference type="SAM" id="MobiDB-lite"/>
    </source>
</evidence>
<evidence type="ECO:0000313" key="3">
    <source>
        <dbReference type="Proteomes" id="UP001374535"/>
    </source>
</evidence>
<proteinExistence type="predicted"/>
<evidence type="ECO:0000313" key="2">
    <source>
        <dbReference type="EMBL" id="WVZ12461.1"/>
    </source>
</evidence>